<dbReference type="PROSITE" id="PS50977">
    <property type="entry name" value="HTH_TETR_2"/>
    <property type="match status" value="1"/>
</dbReference>
<reference evidence="6 7" key="1">
    <citation type="submission" date="2020-07" db="EMBL/GenBank/DDBJ databases">
        <title>Sequencing the genomes of 1000 actinobacteria strains.</title>
        <authorList>
            <person name="Klenk H.-P."/>
        </authorList>
    </citation>
    <scope>NUCLEOTIDE SEQUENCE [LARGE SCALE GENOMIC DNA]</scope>
    <source>
        <strain evidence="6 7">DSM 104006</strain>
    </source>
</reference>
<organism evidence="6 7">
    <name type="scientific">Amycolatopsis endophytica</name>
    <dbReference type="NCBI Taxonomy" id="860233"/>
    <lineage>
        <taxon>Bacteria</taxon>
        <taxon>Bacillati</taxon>
        <taxon>Actinomycetota</taxon>
        <taxon>Actinomycetes</taxon>
        <taxon>Pseudonocardiales</taxon>
        <taxon>Pseudonocardiaceae</taxon>
        <taxon>Amycolatopsis</taxon>
    </lineage>
</organism>
<comment type="caution">
    <text evidence="6">The sequence shown here is derived from an EMBL/GenBank/DDBJ whole genome shotgun (WGS) entry which is preliminary data.</text>
</comment>
<dbReference type="PRINTS" id="PR00455">
    <property type="entry name" value="HTHTETR"/>
</dbReference>
<evidence type="ECO:0000259" key="5">
    <source>
        <dbReference type="PROSITE" id="PS50977"/>
    </source>
</evidence>
<dbReference type="AlphaFoldDB" id="A0A853AZH8"/>
<accession>A0A853AZH8</accession>
<keyword evidence="1" id="KW-0805">Transcription regulation</keyword>
<dbReference type="Gene3D" id="1.10.357.10">
    <property type="entry name" value="Tetracycline Repressor, domain 2"/>
    <property type="match status" value="1"/>
</dbReference>
<proteinExistence type="predicted"/>
<evidence type="ECO:0000256" key="1">
    <source>
        <dbReference type="ARBA" id="ARBA00023015"/>
    </source>
</evidence>
<sequence length="188" mass="20220">MGTREKILAAATRIMREQGYARATTKEIARAAGFSEAALYKHFADKTEIFLGVLASQLPRLDAMLSDLTPGRGTLRGNLVRVTSTAIGFYAESFPIAASLFSSQDLLTAHRDAVHDHGAGPRTPVSRLSGYLRAERKLGRLPSTADPDSMAALLLGAAFQQGFLKHWDTEAVDATALARKLVKAVVPV</sequence>
<dbReference type="InterPro" id="IPR009057">
    <property type="entry name" value="Homeodomain-like_sf"/>
</dbReference>
<dbReference type="PANTHER" id="PTHR30055">
    <property type="entry name" value="HTH-TYPE TRANSCRIPTIONAL REGULATOR RUTR"/>
    <property type="match status" value="1"/>
</dbReference>
<evidence type="ECO:0000313" key="7">
    <source>
        <dbReference type="Proteomes" id="UP000549616"/>
    </source>
</evidence>
<dbReference type="EMBL" id="JACCFK010000001">
    <property type="protein sequence ID" value="NYI88140.1"/>
    <property type="molecule type" value="Genomic_DNA"/>
</dbReference>
<dbReference type="Pfam" id="PF00440">
    <property type="entry name" value="TetR_N"/>
    <property type="match status" value="1"/>
</dbReference>
<keyword evidence="2 4" id="KW-0238">DNA-binding</keyword>
<dbReference type="GO" id="GO:0003700">
    <property type="term" value="F:DNA-binding transcription factor activity"/>
    <property type="evidence" value="ECO:0007669"/>
    <property type="project" value="TreeGrafter"/>
</dbReference>
<dbReference type="SUPFAM" id="SSF46689">
    <property type="entry name" value="Homeodomain-like"/>
    <property type="match status" value="1"/>
</dbReference>
<dbReference type="InterPro" id="IPR050109">
    <property type="entry name" value="HTH-type_TetR-like_transc_reg"/>
</dbReference>
<feature type="DNA-binding region" description="H-T-H motif" evidence="4">
    <location>
        <begin position="24"/>
        <end position="43"/>
    </location>
</feature>
<dbReference type="InterPro" id="IPR001647">
    <property type="entry name" value="HTH_TetR"/>
</dbReference>
<gene>
    <name evidence="6" type="ORF">HNR02_001463</name>
</gene>
<keyword evidence="7" id="KW-1185">Reference proteome</keyword>
<evidence type="ECO:0000256" key="4">
    <source>
        <dbReference type="PROSITE-ProRule" id="PRU00335"/>
    </source>
</evidence>
<evidence type="ECO:0000313" key="6">
    <source>
        <dbReference type="EMBL" id="NYI88140.1"/>
    </source>
</evidence>
<dbReference type="Proteomes" id="UP000549616">
    <property type="component" value="Unassembled WGS sequence"/>
</dbReference>
<protein>
    <submittedName>
        <fullName evidence="6">AcrR family transcriptional regulator</fullName>
    </submittedName>
</protein>
<dbReference type="GO" id="GO:0000976">
    <property type="term" value="F:transcription cis-regulatory region binding"/>
    <property type="evidence" value="ECO:0007669"/>
    <property type="project" value="TreeGrafter"/>
</dbReference>
<evidence type="ECO:0000256" key="2">
    <source>
        <dbReference type="ARBA" id="ARBA00023125"/>
    </source>
</evidence>
<dbReference type="PANTHER" id="PTHR30055:SF238">
    <property type="entry name" value="MYCOFACTOCIN BIOSYNTHESIS TRANSCRIPTIONAL REGULATOR MFTR-RELATED"/>
    <property type="match status" value="1"/>
</dbReference>
<dbReference type="InterPro" id="IPR036271">
    <property type="entry name" value="Tet_transcr_reg_TetR-rel_C_sf"/>
</dbReference>
<keyword evidence="3" id="KW-0804">Transcription</keyword>
<evidence type="ECO:0000256" key="3">
    <source>
        <dbReference type="ARBA" id="ARBA00023163"/>
    </source>
</evidence>
<feature type="domain" description="HTH tetR-type" evidence="5">
    <location>
        <begin position="1"/>
        <end position="61"/>
    </location>
</feature>
<dbReference type="SUPFAM" id="SSF48498">
    <property type="entry name" value="Tetracyclin repressor-like, C-terminal domain"/>
    <property type="match status" value="1"/>
</dbReference>
<dbReference type="RefSeq" id="WP_179772426.1">
    <property type="nucleotide sequence ID" value="NZ_JACCFK010000001.1"/>
</dbReference>
<name>A0A853AZH8_9PSEU</name>